<sequence length="713" mass="77327">MSVAPENLHRRLSMTATFTAQHACRWLEQEAKRQGASPASRWAELLQDWLEQGTAQEGMSWTALRQSLAESGLQLRVLPQGLPADGLVEGFWLWPLASGQWTACRVDAAGQAHDPLNAVPSVAAMADRSGPAYLIQSVGLPHQRDGHRSYWQWVAQILQGRLQGLVLSSMLINLGVISLPLFSMLVYDKVMHNGIFETLWALAIGVLLALALEVMLRWLRARQVERLAQVLDQRVDAVLFQSLLQPSGRAGSQPGMTARFVSLYRDLYSARDFFSAHYLLALADVPFIFILWAVIGWIAWPLLLMLMVWTAVYVVWGTWIKNRSKHIGSHASQLQTGKFALLADALSSMDALRTSHVGQRFQARFASLSQDHADFQALQRHEMTRQMLLSQAVYIGCSVSLLVLGAYLVFDQYITQGAMVAVGMLAGRTLASVGQALLTLGRWRELQDALAALNPFLHAPSPDADPVADAPARAVEGDIKLLQVGHGYGGQAQALKDITLHIGAAERVALLGRPGSGKSTLARVLARAIDPTAGEVRVDDVALAAYPLHSRANWLSFKPQEATLVAGTVESNILAGLALAASPEQRLQALKRGLYLSGLDVDLGNGSLSLSQAVEEYGSNLSGGQRQKVALARALAVDAKVLILDEPTNGLDPESEKLLVQRLAQLKGTTLILVTHSARALALCPRVVALDRGRVVADGATRELVKVDPVPGA</sequence>
<evidence type="ECO:0000313" key="11">
    <source>
        <dbReference type="EMBL" id="PVE43908.1"/>
    </source>
</evidence>
<reference evidence="11" key="1">
    <citation type="submission" date="2017-04" db="EMBL/GenBank/DDBJ databases">
        <title>Unexpected and diverse lifestyles within the genus Limnohabitans.</title>
        <authorList>
            <person name="Kasalicky V."/>
            <person name="Mehrshad M."/>
            <person name="Andrei S.-A."/>
            <person name="Salcher M."/>
            <person name="Kratochvilova H."/>
            <person name="Simek K."/>
            <person name="Ghai R."/>
        </authorList>
    </citation>
    <scope>NUCLEOTIDE SEQUENCE [LARGE SCALE GENOMIC DNA]</scope>
    <source>
        <strain evidence="11">II-D5</strain>
    </source>
</reference>
<evidence type="ECO:0000259" key="10">
    <source>
        <dbReference type="PROSITE" id="PS50929"/>
    </source>
</evidence>
<dbReference type="InterPro" id="IPR036640">
    <property type="entry name" value="ABC1_TM_sf"/>
</dbReference>
<keyword evidence="4" id="KW-0547">Nucleotide-binding</keyword>
<evidence type="ECO:0000256" key="3">
    <source>
        <dbReference type="ARBA" id="ARBA00022692"/>
    </source>
</evidence>
<feature type="transmembrane region" description="Helical" evidence="8">
    <location>
        <begin position="388"/>
        <end position="410"/>
    </location>
</feature>
<feature type="transmembrane region" description="Helical" evidence="8">
    <location>
        <begin position="165"/>
        <end position="187"/>
    </location>
</feature>
<dbReference type="InterPro" id="IPR039421">
    <property type="entry name" value="Type_1_exporter"/>
</dbReference>
<proteinExistence type="predicted"/>
<feature type="domain" description="ABC transmembrane type-1" evidence="10">
    <location>
        <begin position="164"/>
        <end position="445"/>
    </location>
</feature>
<dbReference type="Gene3D" id="3.40.50.300">
    <property type="entry name" value="P-loop containing nucleotide triphosphate hydrolases"/>
    <property type="match status" value="1"/>
</dbReference>
<dbReference type="GO" id="GO:0005524">
    <property type="term" value="F:ATP binding"/>
    <property type="evidence" value="ECO:0007669"/>
    <property type="project" value="UniProtKB-KW"/>
</dbReference>
<keyword evidence="6 8" id="KW-1133">Transmembrane helix</keyword>
<keyword evidence="12" id="KW-1185">Reference proteome</keyword>
<dbReference type="SUPFAM" id="SSF52540">
    <property type="entry name" value="P-loop containing nucleoside triphosphate hydrolases"/>
    <property type="match status" value="1"/>
</dbReference>
<dbReference type="PROSITE" id="PS00211">
    <property type="entry name" value="ABC_TRANSPORTER_1"/>
    <property type="match status" value="1"/>
</dbReference>
<feature type="transmembrane region" description="Helical" evidence="8">
    <location>
        <begin position="298"/>
        <end position="316"/>
    </location>
</feature>
<dbReference type="PANTHER" id="PTHR24221:SF248">
    <property type="entry name" value="ABC TRANSPORTER TRANSMEMBRANE REGION"/>
    <property type="match status" value="1"/>
</dbReference>
<evidence type="ECO:0000256" key="2">
    <source>
        <dbReference type="ARBA" id="ARBA00022475"/>
    </source>
</evidence>
<feature type="domain" description="ABC transporter" evidence="9">
    <location>
        <begin position="479"/>
        <end position="713"/>
    </location>
</feature>
<dbReference type="InterPro" id="IPR027417">
    <property type="entry name" value="P-loop_NTPase"/>
</dbReference>
<evidence type="ECO:0000256" key="8">
    <source>
        <dbReference type="SAM" id="Phobius"/>
    </source>
</evidence>
<evidence type="ECO:0000256" key="6">
    <source>
        <dbReference type="ARBA" id="ARBA00022989"/>
    </source>
</evidence>
<name>A0A2T7UH22_9BURK</name>
<keyword evidence="5" id="KW-0067">ATP-binding</keyword>
<dbReference type="Pfam" id="PF00005">
    <property type="entry name" value="ABC_tran"/>
    <property type="match status" value="1"/>
</dbReference>
<dbReference type="GO" id="GO:0140359">
    <property type="term" value="F:ABC-type transporter activity"/>
    <property type="evidence" value="ECO:0007669"/>
    <property type="project" value="InterPro"/>
</dbReference>
<dbReference type="STRING" id="1293045.H663_02300"/>
<dbReference type="PANTHER" id="PTHR24221">
    <property type="entry name" value="ATP-BINDING CASSETTE SUB-FAMILY B"/>
    <property type="match status" value="1"/>
</dbReference>
<accession>A0A2T7UH22</accession>
<dbReference type="SMART" id="SM00382">
    <property type="entry name" value="AAA"/>
    <property type="match status" value="1"/>
</dbReference>
<dbReference type="InterPro" id="IPR003593">
    <property type="entry name" value="AAA+_ATPase"/>
</dbReference>
<evidence type="ECO:0000256" key="5">
    <source>
        <dbReference type="ARBA" id="ARBA00022840"/>
    </source>
</evidence>
<dbReference type="EMBL" id="LFYT02000004">
    <property type="protein sequence ID" value="PVE43908.1"/>
    <property type="molecule type" value="Genomic_DNA"/>
</dbReference>
<evidence type="ECO:0000256" key="4">
    <source>
        <dbReference type="ARBA" id="ARBA00022741"/>
    </source>
</evidence>
<dbReference type="RefSeq" id="WP_053169470.1">
    <property type="nucleotide sequence ID" value="NZ_LFYT02000004.1"/>
</dbReference>
<dbReference type="Gene3D" id="1.20.1560.10">
    <property type="entry name" value="ABC transporter type 1, transmembrane domain"/>
    <property type="match status" value="1"/>
</dbReference>
<dbReference type="PROSITE" id="PS50929">
    <property type="entry name" value="ABC_TM1F"/>
    <property type="match status" value="1"/>
</dbReference>
<keyword evidence="3 8" id="KW-0812">Transmembrane</keyword>
<protein>
    <recommendedName>
        <fullName evidence="13">ABC transporter ATP-binding protein</fullName>
    </recommendedName>
</protein>
<dbReference type="AlphaFoldDB" id="A0A2T7UH22"/>
<evidence type="ECO:0000313" key="12">
    <source>
        <dbReference type="Proteomes" id="UP000037507"/>
    </source>
</evidence>
<dbReference type="InterPro" id="IPR003439">
    <property type="entry name" value="ABC_transporter-like_ATP-bd"/>
</dbReference>
<dbReference type="Proteomes" id="UP000037507">
    <property type="component" value="Unassembled WGS sequence"/>
</dbReference>
<dbReference type="PROSITE" id="PS50893">
    <property type="entry name" value="ABC_TRANSPORTER_2"/>
    <property type="match status" value="1"/>
</dbReference>
<evidence type="ECO:0008006" key="13">
    <source>
        <dbReference type="Google" id="ProtNLM"/>
    </source>
</evidence>
<evidence type="ECO:0000259" key="9">
    <source>
        <dbReference type="PROSITE" id="PS50893"/>
    </source>
</evidence>
<feature type="transmembrane region" description="Helical" evidence="8">
    <location>
        <begin position="199"/>
        <end position="219"/>
    </location>
</feature>
<keyword evidence="7 8" id="KW-0472">Membrane</keyword>
<evidence type="ECO:0000256" key="7">
    <source>
        <dbReference type="ARBA" id="ARBA00023136"/>
    </source>
</evidence>
<dbReference type="SUPFAM" id="SSF90123">
    <property type="entry name" value="ABC transporter transmembrane region"/>
    <property type="match status" value="1"/>
</dbReference>
<comment type="caution">
    <text evidence="11">The sequence shown here is derived from an EMBL/GenBank/DDBJ whole genome shotgun (WGS) entry which is preliminary data.</text>
</comment>
<gene>
    <name evidence="11" type="ORF">H663_005445</name>
</gene>
<evidence type="ECO:0000256" key="1">
    <source>
        <dbReference type="ARBA" id="ARBA00004651"/>
    </source>
</evidence>
<organism evidence="11 12">
    <name type="scientific">Limnohabitans planktonicus II-D5</name>
    <dbReference type="NCBI Taxonomy" id="1293045"/>
    <lineage>
        <taxon>Bacteria</taxon>
        <taxon>Pseudomonadati</taxon>
        <taxon>Pseudomonadota</taxon>
        <taxon>Betaproteobacteria</taxon>
        <taxon>Burkholderiales</taxon>
        <taxon>Comamonadaceae</taxon>
        <taxon>Limnohabitans</taxon>
    </lineage>
</organism>
<dbReference type="GO" id="GO:0034040">
    <property type="term" value="F:ATPase-coupled lipid transmembrane transporter activity"/>
    <property type="evidence" value="ECO:0007669"/>
    <property type="project" value="TreeGrafter"/>
</dbReference>
<dbReference type="GO" id="GO:0016887">
    <property type="term" value="F:ATP hydrolysis activity"/>
    <property type="evidence" value="ECO:0007669"/>
    <property type="project" value="InterPro"/>
</dbReference>
<dbReference type="InterPro" id="IPR017871">
    <property type="entry name" value="ABC_transporter-like_CS"/>
</dbReference>
<dbReference type="InterPro" id="IPR011527">
    <property type="entry name" value="ABC1_TM_dom"/>
</dbReference>
<dbReference type="GO" id="GO:0005886">
    <property type="term" value="C:plasma membrane"/>
    <property type="evidence" value="ECO:0007669"/>
    <property type="project" value="UniProtKB-SubCell"/>
</dbReference>
<comment type="subcellular location">
    <subcellularLocation>
        <location evidence="1">Cell membrane</location>
        <topology evidence="1">Multi-pass membrane protein</topology>
    </subcellularLocation>
</comment>
<keyword evidence="2" id="KW-1003">Cell membrane</keyword>
<dbReference type="OrthoDB" id="8554730at2"/>
<feature type="transmembrane region" description="Helical" evidence="8">
    <location>
        <begin position="273"/>
        <end position="292"/>
    </location>
</feature>